<accession>A0A2A2J4H8</accession>
<dbReference type="InterPro" id="IPR005024">
    <property type="entry name" value="Snf7_fam"/>
</dbReference>
<comment type="caution">
    <text evidence="3">The sequence shown here is derived from an EMBL/GenBank/DDBJ whole genome shotgun (WGS) entry which is preliminary data.</text>
</comment>
<evidence type="ECO:0000256" key="2">
    <source>
        <dbReference type="SAM" id="MobiDB-lite"/>
    </source>
</evidence>
<dbReference type="GO" id="GO:0005771">
    <property type="term" value="C:multivesicular body"/>
    <property type="evidence" value="ECO:0007669"/>
    <property type="project" value="TreeGrafter"/>
</dbReference>
<gene>
    <name evidence="3" type="ORF">WR25_04979</name>
</gene>
<dbReference type="AlphaFoldDB" id="A0A2A2J4H8"/>
<dbReference type="GO" id="GO:0009898">
    <property type="term" value="C:cytoplasmic side of plasma membrane"/>
    <property type="evidence" value="ECO:0007669"/>
    <property type="project" value="TreeGrafter"/>
</dbReference>
<name>A0A2A2J4H8_9BILA</name>
<dbReference type="GO" id="GO:0006900">
    <property type="term" value="P:vesicle budding from membrane"/>
    <property type="evidence" value="ECO:0007669"/>
    <property type="project" value="TreeGrafter"/>
</dbReference>
<dbReference type="OrthoDB" id="5592979at2759"/>
<sequence>MSFFDRIERAANRIHEKVHETASEIKAEIKAYSRKRKAPTAEDAISKLKETEELLTRKQEHFEEKIAQEVENAKKYAKTNKKMAISALRRKKQYEIELGRIDGTLSKLEAQRAALENVGINQEVVDVLSGTNETLKNANKKLDIDKVADLMDQIADDLAMSDELNQAISRPIGDVADEDDLMAELEQLQADSVKTPELPESSKKRAKAGTNSIDLPNVPAGPITRSRASREKIRKMDTMDELKEWAAAN</sequence>
<dbReference type="Pfam" id="PF03357">
    <property type="entry name" value="Snf7"/>
    <property type="match status" value="1"/>
</dbReference>
<proteinExistence type="inferred from homology"/>
<dbReference type="Proteomes" id="UP000218231">
    <property type="component" value="Unassembled WGS sequence"/>
</dbReference>
<protein>
    <submittedName>
        <fullName evidence="3">Uncharacterized protein</fullName>
    </submittedName>
</protein>
<dbReference type="PANTHER" id="PTHR22761">
    <property type="entry name" value="CHARGED MULTIVESICULAR BODY PROTEIN"/>
    <property type="match status" value="1"/>
</dbReference>
<evidence type="ECO:0000313" key="4">
    <source>
        <dbReference type="Proteomes" id="UP000218231"/>
    </source>
</evidence>
<dbReference type="PANTHER" id="PTHR22761:SF78">
    <property type="entry name" value="CHARGED MULTIVESICULAR BODY PROTEIN 4B"/>
    <property type="match status" value="1"/>
</dbReference>
<dbReference type="STRING" id="2018661.A0A2A2J4H8"/>
<evidence type="ECO:0000313" key="3">
    <source>
        <dbReference type="EMBL" id="PAV56700.1"/>
    </source>
</evidence>
<keyword evidence="4" id="KW-1185">Reference proteome</keyword>
<dbReference type="EMBL" id="LIAE01010679">
    <property type="protein sequence ID" value="PAV56700.1"/>
    <property type="molecule type" value="Genomic_DNA"/>
</dbReference>
<dbReference type="GO" id="GO:0000815">
    <property type="term" value="C:ESCRT III complex"/>
    <property type="evidence" value="ECO:0007669"/>
    <property type="project" value="TreeGrafter"/>
</dbReference>
<comment type="similarity">
    <text evidence="1">Belongs to the SNF7 family.</text>
</comment>
<evidence type="ECO:0000256" key="1">
    <source>
        <dbReference type="ARBA" id="ARBA00006190"/>
    </source>
</evidence>
<dbReference type="GO" id="GO:0032511">
    <property type="term" value="P:late endosome to vacuole transport via multivesicular body sorting pathway"/>
    <property type="evidence" value="ECO:0007669"/>
    <property type="project" value="TreeGrafter"/>
</dbReference>
<organism evidence="3 4">
    <name type="scientific">Diploscapter pachys</name>
    <dbReference type="NCBI Taxonomy" id="2018661"/>
    <lineage>
        <taxon>Eukaryota</taxon>
        <taxon>Metazoa</taxon>
        <taxon>Ecdysozoa</taxon>
        <taxon>Nematoda</taxon>
        <taxon>Chromadorea</taxon>
        <taxon>Rhabditida</taxon>
        <taxon>Rhabditina</taxon>
        <taxon>Rhabditomorpha</taxon>
        <taxon>Rhabditoidea</taxon>
        <taxon>Rhabditidae</taxon>
        <taxon>Diploscapter</taxon>
    </lineage>
</organism>
<dbReference type="Gene3D" id="6.10.250.1710">
    <property type="match status" value="1"/>
</dbReference>
<reference evidence="3 4" key="1">
    <citation type="journal article" date="2017" name="Curr. Biol.">
        <title>Genome architecture and evolution of a unichromosomal asexual nematode.</title>
        <authorList>
            <person name="Fradin H."/>
            <person name="Zegar C."/>
            <person name="Gutwein M."/>
            <person name="Lucas J."/>
            <person name="Kovtun M."/>
            <person name="Corcoran D."/>
            <person name="Baugh L.R."/>
            <person name="Kiontke K."/>
            <person name="Gunsalus K."/>
            <person name="Fitch D.H."/>
            <person name="Piano F."/>
        </authorList>
    </citation>
    <scope>NUCLEOTIDE SEQUENCE [LARGE SCALE GENOMIC DNA]</scope>
    <source>
        <strain evidence="3">PF1309</strain>
    </source>
</reference>
<feature type="region of interest" description="Disordered" evidence="2">
    <location>
        <begin position="189"/>
        <end position="230"/>
    </location>
</feature>
<dbReference type="Gene3D" id="1.10.287.1060">
    <property type="entry name" value="ESAT-6-like"/>
    <property type="match status" value="1"/>
</dbReference>